<evidence type="ECO:0008006" key="4">
    <source>
        <dbReference type="Google" id="ProtNLM"/>
    </source>
</evidence>
<protein>
    <recommendedName>
        <fullName evidence="4">TIGR02996 domain-containing protein</fullName>
    </recommendedName>
</protein>
<evidence type="ECO:0000256" key="1">
    <source>
        <dbReference type="SAM" id="Coils"/>
    </source>
</evidence>
<dbReference type="RefSeq" id="WP_162667477.1">
    <property type="nucleotide sequence ID" value="NZ_LR593886.1"/>
</dbReference>
<sequence>MTIEETALLAAITAEPAEDVHRLAYADWLDENGRSARAEFILVQCERAVLERPVRLFSWHDPECRRNSGRHRRLFEWRGDCQRCAELRAYHSGLEQLKTRIKALRERERALYQTVAVWLLPTIPAAITQVVLDWGEIRPPRVGLIGCLRRGFVDGITCTFDDWLAHRCAVVAAQPVTRVKLITRPEIIPVRQDGDIVGWSIERGRHLYPAGWSPVAMVEKEWPGVSYELPSSF</sequence>
<organism evidence="2 3">
    <name type="scientific">Gemmata massiliana</name>
    <dbReference type="NCBI Taxonomy" id="1210884"/>
    <lineage>
        <taxon>Bacteria</taxon>
        <taxon>Pseudomonadati</taxon>
        <taxon>Planctomycetota</taxon>
        <taxon>Planctomycetia</taxon>
        <taxon>Gemmatales</taxon>
        <taxon>Gemmataceae</taxon>
        <taxon>Gemmata</taxon>
    </lineage>
</organism>
<dbReference type="KEGG" id="gms:SOIL9_50700"/>
<dbReference type="InterPro" id="IPR014338">
    <property type="entry name" value="CHP02996_rpt-companion-dom"/>
</dbReference>
<reference evidence="2 3" key="1">
    <citation type="submission" date="2019-05" db="EMBL/GenBank/DDBJ databases">
        <authorList>
            <consortium name="Science for Life Laboratories"/>
        </authorList>
    </citation>
    <scope>NUCLEOTIDE SEQUENCE [LARGE SCALE GENOMIC DNA]</scope>
    <source>
        <strain evidence="2">Soil9</strain>
    </source>
</reference>
<dbReference type="Proteomes" id="UP000464178">
    <property type="component" value="Chromosome"/>
</dbReference>
<dbReference type="AlphaFoldDB" id="A0A6P2CXX6"/>
<dbReference type="EMBL" id="LR593886">
    <property type="protein sequence ID" value="VTR92644.1"/>
    <property type="molecule type" value="Genomic_DNA"/>
</dbReference>
<evidence type="ECO:0000313" key="3">
    <source>
        <dbReference type="Proteomes" id="UP000464178"/>
    </source>
</evidence>
<name>A0A6P2CXX6_9BACT</name>
<keyword evidence="1" id="KW-0175">Coiled coil</keyword>
<accession>A0A6P2CXX6</accession>
<gene>
    <name evidence="2" type="ORF">SOIL9_50700</name>
</gene>
<proteinExistence type="predicted"/>
<feature type="coiled-coil region" evidence="1">
    <location>
        <begin position="87"/>
        <end position="114"/>
    </location>
</feature>
<dbReference type="NCBIfam" id="TIGR02996">
    <property type="entry name" value="rpt_mate_G_obs"/>
    <property type="match status" value="1"/>
</dbReference>
<evidence type="ECO:0000313" key="2">
    <source>
        <dbReference type="EMBL" id="VTR92644.1"/>
    </source>
</evidence>
<keyword evidence="3" id="KW-1185">Reference proteome</keyword>